<dbReference type="SUPFAM" id="SSF101690">
    <property type="entry name" value="PAZ domain"/>
    <property type="match status" value="1"/>
</dbReference>
<proteinExistence type="predicted"/>
<dbReference type="SMART" id="SM01163">
    <property type="entry name" value="DUF1785"/>
    <property type="match status" value="1"/>
</dbReference>
<comment type="caution">
    <text evidence="3">The sequence shown here is derived from an EMBL/GenBank/DDBJ whole genome shotgun (WGS) entry which is preliminary data.</text>
</comment>
<reference evidence="3 4" key="1">
    <citation type="submission" date="2017-06" db="EMBL/GenBank/DDBJ databases">
        <title>Ant-infecting Ophiocordyceps genomes reveal a high diversity of potential behavioral manipulation genes and a possible major role for enterotoxins.</title>
        <authorList>
            <person name="De Bekker C."/>
            <person name="Evans H.C."/>
            <person name="Brachmann A."/>
            <person name="Hughes D.P."/>
        </authorList>
    </citation>
    <scope>NUCLEOTIDE SEQUENCE [LARGE SCALE GENOMIC DNA]</scope>
    <source>
        <strain evidence="3 4">Map16</strain>
    </source>
</reference>
<dbReference type="STRING" id="2004952.A0A2C5YBT7"/>
<dbReference type="CDD" id="cd04657">
    <property type="entry name" value="Piwi_ago-like"/>
    <property type="match status" value="1"/>
</dbReference>
<dbReference type="PROSITE" id="PS50822">
    <property type="entry name" value="PIWI"/>
    <property type="match status" value="1"/>
</dbReference>
<dbReference type="Pfam" id="PF02171">
    <property type="entry name" value="Piwi"/>
    <property type="match status" value="1"/>
</dbReference>
<dbReference type="Pfam" id="PF08699">
    <property type="entry name" value="ArgoL1"/>
    <property type="match status" value="1"/>
</dbReference>
<sequence>MAERGGRGGGRGRGGGDRGGRGGSDRGRGGYDRGRGGYDRGRGGGGGGYRGDRGGGRGGGDRGGRGGGFRGGRPRDPTLDMVFCPEGSVPTPDPAVRQLEDRVVRELASAAGLTTQMSQASISGTALQAKSTDLFPYRPAYGTNGQAVVVRANYSAVKAKPIMWFKYTLTFMQVGIETADGPAPDSKSGAREVKGQKLYLAAKELLTVLSAANPSLVLATEFKSQLVSNQKLKLEDGEPVRLKLPLGPGSDRVDLIDAKIHGPAEVPLEDLLRFIATMNDGPSDELYPKYPEAVDALNVMFGYGPRCKLETISAVGNSRYFPFGPDQAIVKLDQDFRPLLAARGFFQSVRLGTGRLLLNVNTTHGVFKDSGRVDKLFEAFGIQPVQSSDHRGKRQIKDFAKSWPKSRVKVDMFLSNGQKVRKSKTIHGLVSQSELSRPSLSNKLKFTNGFEYPGPKDVQFPLNDASGKQTYISVADHFKKKYSMNLKNLPLLNLGTAEKPTLYPAEMVEITPGQMVKAKLTMRETTAMLDEACRTPYSNALSISGDARKTLGLDDSGLAKFGLSVDKNLLTIDARILKVPMVTYLNKQQRAEVVFTKNGSWNMKNVQVAKPGAMIERWTFLNILKRNDSPVIGKDTMVDFAKFLISSGIRIKPEPVLDRDGRMTTTWERAMANEGAIEGFLKWAATNKVQYVFFVITEKDTRGLYPKIKSLADCVYGIHTSICLSKHLMKSGNFSYYANVGLKVNLKMGGINHRLKEELSLLKEGKTMVVGYDVTHPTNMPSGSSKDAPSLVGLVASVDKDCGQWPAYSWEQTSKQEMLSDRLVDAFKSRLDLWAKHNKNHLPDNIVIYRDGVSEGQYAQVLRDELPFIHEACRAKYSATQKPKLSIIVSVKRHQTRFFPCSKESMSDSGNVRNGTVVDRGVTQARYWDFYLAAHHALKGTARPAHYTVLLDEVFRSKYKAQAANELQQMTHELCYLYGRATKAVSICPPAYYADIVCERARVHRPEIFDVSDTESVSTVSAGVASRQRQMAAGPRLLILAGAPAASAVDEASCTVDRFDAAFRLIGVDAADGGDDEGSQASAAAWRVLSGIRRPFPLAMTAFVPGEESEGVSFLRWDGDRMEDGGEAWTRFCDESLALSSSSDSVVYDDTSLLDGEDSLLSVVSTATIPACPPLTTLSRIPSARHIISTQPSTQTVNMVAAMVSISAARTVKTRWGAKELVEVIVGDDTRASGFTVTFWAPASTAVA</sequence>
<dbReference type="Proteomes" id="UP000226431">
    <property type="component" value="Unassembled WGS sequence"/>
</dbReference>
<dbReference type="EMBL" id="NJES01000210">
    <property type="protein sequence ID" value="PHH75538.1"/>
    <property type="molecule type" value="Genomic_DNA"/>
</dbReference>
<dbReference type="InterPro" id="IPR003165">
    <property type="entry name" value="Piwi"/>
</dbReference>
<dbReference type="Pfam" id="PF02170">
    <property type="entry name" value="PAZ"/>
    <property type="match status" value="1"/>
</dbReference>
<evidence type="ECO:0000259" key="2">
    <source>
        <dbReference type="PROSITE" id="PS50822"/>
    </source>
</evidence>
<dbReference type="AlphaFoldDB" id="A0A2C5YBT7"/>
<dbReference type="InterPro" id="IPR012337">
    <property type="entry name" value="RNaseH-like_sf"/>
</dbReference>
<feature type="region of interest" description="Disordered" evidence="1">
    <location>
        <begin position="1"/>
        <end position="94"/>
    </location>
</feature>
<feature type="compositionally biased region" description="Basic and acidic residues" evidence="1">
    <location>
        <begin position="50"/>
        <end position="64"/>
    </location>
</feature>
<organism evidence="3 4">
    <name type="scientific">Ophiocordyceps camponoti-rufipedis</name>
    <dbReference type="NCBI Taxonomy" id="2004952"/>
    <lineage>
        <taxon>Eukaryota</taxon>
        <taxon>Fungi</taxon>
        <taxon>Dikarya</taxon>
        <taxon>Ascomycota</taxon>
        <taxon>Pezizomycotina</taxon>
        <taxon>Sordariomycetes</taxon>
        <taxon>Hypocreomycetidae</taxon>
        <taxon>Hypocreales</taxon>
        <taxon>Ophiocordycipitaceae</taxon>
        <taxon>Ophiocordyceps</taxon>
    </lineage>
</organism>
<accession>A0A2C5YBT7</accession>
<dbReference type="OrthoDB" id="10252740at2759"/>
<dbReference type="InterPro" id="IPR014811">
    <property type="entry name" value="ArgoL1"/>
</dbReference>
<feature type="domain" description="Piwi" evidence="2">
    <location>
        <begin position="691"/>
        <end position="1006"/>
    </location>
</feature>
<dbReference type="Gene3D" id="3.30.420.10">
    <property type="entry name" value="Ribonuclease H-like superfamily/Ribonuclease H"/>
    <property type="match status" value="1"/>
</dbReference>
<evidence type="ECO:0000256" key="1">
    <source>
        <dbReference type="SAM" id="MobiDB-lite"/>
    </source>
</evidence>
<dbReference type="Gene3D" id="3.40.50.2300">
    <property type="match status" value="1"/>
</dbReference>
<evidence type="ECO:0000313" key="4">
    <source>
        <dbReference type="Proteomes" id="UP000226431"/>
    </source>
</evidence>
<name>A0A2C5YBT7_9HYPO</name>
<gene>
    <name evidence="3" type="ORF">CDD80_2293</name>
</gene>
<feature type="compositionally biased region" description="Basic and acidic residues" evidence="1">
    <location>
        <begin position="14"/>
        <end position="42"/>
    </location>
</feature>
<dbReference type="GO" id="GO:0003723">
    <property type="term" value="F:RNA binding"/>
    <property type="evidence" value="ECO:0007669"/>
    <property type="project" value="InterPro"/>
</dbReference>
<protein>
    <recommendedName>
        <fullName evidence="2">Piwi domain-containing protein</fullName>
    </recommendedName>
</protein>
<dbReference type="SUPFAM" id="SSF53098">
    <property type="entry name" value="Ribonuclease H-like"/>
    <property type="match status" value="1"/>
</dbReference>
<dbReference type="Gene3D" id="2.170.260.10">
    <property type="entry name" value="paz domain"/>
    <property type="match status" value="1"/>
</dbReference>
<dbReference type="InterPro" id="IPR036397">
    <property type="entry name" value="RNaseH_sf"/>
</dbReference>
<dbReference type="InterPro" id="IPR045246">
    <property type="entry name" value="Piwi_ago-like"/>
</dbReference>
<dbReference type="InterPro" id="IPR003100">
    <property type="entry name" value="PAZ_dom"/>
</dbReference>
<dbReference type="SMART" id="SM00950">
    <property type="entry name" value="Piwi"/>
    <property type="match status" value="1"/>
</dbReference>
<dbReference type="InterPro" id="IPR036085">
    <property type="entry name" value="PAZ_dom_sf"/>
</dbReference>
<keyword evidence="4" id="KW-1185">Reference proteome</keyword>
<dbReference type="Pfam" id="PF16488">
    <property type="entry name" value="ArgoL2"/>
    <property type="match status" value="1"/>
</dbReference>
<dbReference type="InterPro" id="IPR032472">
    <property type="entry name" value="ArgoL2"/>
</dbReference>
<dbReference type="PANTHER" id="PTHR22891">
    <property type="entry name" value="EUKARYOTIC TRANSLATION INITIATION FACTOR 2C"/>
    <property type="match status" value="1"/>
</dbReference>
<evidence type="ECO:0000313" key="3">
    <source>
        <dbReference type="EMBL" id="PHH75538.1"/>
    </source>
</evidence>